<proteinExistence type="predicted"/>
<dbReference type="SUPFAM" id="SSF49590">
    <property type="entry name" value="PHL pollen allergen"/>
    <property type="match status" value="1"/>
</dbReference>
<keyword evidence="1" id="KW-0732">Signal</keyword>
<dbReference type="CDD" id="cd22272">
    <property type="entry name" value="DPBB_EXLX1-like"/>
    <property type="match status" value="1"/>
</dbReference>
<evidence type="ECO:0000313" key="4">
    <source>
        <dbReference type="EMBL" id="MDP4302074.1"/>
    </source>
</evidence>
<reference evidence="4 5" key="1">
    <citation type="submission" date="2023-08" db="EMBL/GenBank/DDBJ databases">
        <authorList>
            <person name="Roldan D.M."/>
            <person name="Menes R.J."/>
        </authorList>
    </citation>
    <scope>NUCLEOTIDE SEQUENCE [LARGE SCALE GENOMIC DNA]</scope>
    <source>
        <strain evidence="4 5">CCM 2812</strain>
    </source>
</reference>
<dbReference type="InterPro" id="IPR049818">
    <property type="entry name" value="Expansin_EXLX1-like"/>
</dbReference>
<dbReference type="InterPro" id="IPR009009">
    <property type="entry name" value="RlpA-like_DPBB"/>
</dbReference>
<evidence type="ECO:0000256" key="1">
    <source>
        <dbReference type="ARBA" id="ARBA00022729"/>
    </source>
</evidence>
<dbReference type="InterPro" id="IPR036908">
    <property type="entry name" value="RlpA-like_sf"/>
</dbReference>
<dbReference type="InterPro" id="IPR051477">
    <property type="entry name" value="Expansin_CellWall"/>
</dbReference>
<protein>
    <submittedName>
        <fullName evidence="4">Expansin EXLX1 family cellulose-binding protein</fullName>
    </submittedName>
</protein>
<dbReference type="InterPro" id="IPR036749">
    <property type="entry name" value="Expansin_CBD_sf"/>
</dbReference>
<name>A0ABT9G6I1_LEPDI</name>
<evidence type="ECO:0000313" key="5">
    <source>
        <dbReference type="Proteomes" id="UP001235760"/>
    </source>
</evidence>
<dbReference type="Pfam" id="PF03330">
    <property type="entry name" value="DPBB_1"/>
    <property type="match status" value="1"/>
</dbReference>
<dbReference type="Gene3D" id="2.40.40.10">
    <property type="entry name" value="RlpA-like domain"/>
    <property type="match status" value="1"/>
</dbReference>
<dbReference type="Proteomes" id="UP001235760">
    <property type="component" value="Unassembled WGS sequence"/>
</dbReference>
<dbReference type="PANTHER" id="PTHR31836:SF21">
    <property type="entry name" value="EXPANSIN-LIKE PROTEIN 7"/>
    <property type="match status" value="1"/>
</dbReference>
<dbReference type="PANTHER" id="PTHR31836">
    <property type="match status" value="1"/>
</dbReference>
<dbReference type="RefSeq" id="WP_305750617.1">
    <property type="nucleotide sequence ID" value="NZ_JAUZEE010000009.1"/>
</dbReference>
<dbReference type="Gene3D" id="2.60.40.760">
    <property type="entry name" value="Expansin, cellulose-binding-like domain"/>
    <property type="match status" value="1"/>
</dbReference>
<accession>A0ABT9G6I1</accession>
<gene>
    <name evidence="4" type="ORF">Q8X39_15660</name>
</gene>
<evidence type="ECO:0000256" key="2">
    <source>
        <dbReference type="SAM" id="MobiDB-lite"/>
    </source>
</evidence>
<organism evidence="4 5">
    <name type="scientific">Leptothrix discophora</name>
    <dbReference type="NCBI Taxonomy" id="89"/>
    <lineage>
        <taxon>Bacteria</taxon>
        <taxon>Pseudomonadati</taxon>
        <taxon>Pseudomonadota</taxon>
        <taxon>Betaproteobacteria</taxon>
        <taxon>Burkholderiales</taxon>
        <taxon>Sphaerotilaceae</taxon>
        <taxon>Leptothrix</taxon>
    </lineage>
</organism>
<dbReference type="NCBIfam" id="NF041144">
    <property type="entry name" value="expansin_EXLX1"/>
    <property type="match status" value="1"/>
</dbReference>
<dbReference type="EMBL" id="JAUZEE010000009">
    <property type="protein sequence ID" value="MDP4302074.1"/>
    <property type="molecule type" value="Genomic_DNA"/>
</dbReference>
<sequence length="274" mass="27774">MNHLACCDARPRATTALPSRPRSRAGVSLIAILTTLLVACGGGGSGGGGGGGGGSGGADPAQSPGTAFVQATSRQGEGTYYDYAGLATGAPATAGACGYGAVDDRLIAAMNQADYADSAACGAQIVVTGPKGSVTVRVVDRCPECAPGDVDLSAEAFARIAEPVAGRVGIRWHGEPASIGGPVAYRYKEGSSRYWVAIQVRNHRLPIAKLEIRPSGTGSWIPVARTSYNYFEHAQDVGNGPLDVRITASDGSTLQDSLPAPASGLQASGRGQFP</sequence>
<evidence type="ECO:0000259" key="3">
    <source>
        <dbReference type="Pfam" id="PF03330"/>
    </source>
</evidence>
<dbReference type="SUPFAM" id="SSF50685">
    <property type="entry name" value="Barwin-like endoglucanases"/>
    <property type="match status" value="1"/>
</dbReference>
<comment type="caution">
    <text evidence="4">The sequence shown here is derived from an EMBL/GenBank/DDBJ whole genome shotgun (WGS) entry which is preliminary data.</text>
</comment>
<keyword evidence="5" id="KW-1185">Reference proteome</keyword>
<feature type="region of interest" description="Disordered" evidence="2">
    <location>
        <begin position="252"/>
        <end position="274"/>
    </location>
</feature>
<feature type="domain" description="RlpA-like protein double-psi beta-barrel" evidence="3">
    <location>
        <begin position="121"/>
        <end position="171"/>
    </location>
</feature>